<dbReference type="CDD" id="cd00090">
    <property type="entry name" value="HTH_ARSR"/>
    <property type="match status" value="1"/>
</dbReference>
<evidence type="ECO:0000313" key="1">
    <source>
        <dbReference type="EMBL" id="GAA1553131.1"/>
    </source>
</evidence>
<dbReference type="InterPro" id="IPR036390">
    <property type="entry name" value="WH_DNA-bd_sf"/>
</dbReference>
<keyword evidence="2" id="KW-1185">Reference proteome</keyword>
<dbReference type="Pfam" id="PF12840">
    <property type="entry name" value="HTH_20"/>
    <property type="match status" value="1"/>
</dbReference>
<organism evidence="1 2">
    <name type="scientific">Kribbella sancticallisti</name>
    <dbReference type="NCBI Taxonomy" id="460087"/>
    <lineage>
        <taxon>Bacteria</taxon>
        <taxon>Bacillati</taxon>
        <taxon>Actinomycetota</taxon>
        <taxon>Actinomycetes</taxon>
        <taxon>Propionibacteriales</taxon>
        <taxon>Kribbellaceae</taxon>
        <taxon>Kribbella</taxon>
    </lineage>
</organism>
<protein>
    <submittedName>
        <fullName evidence="1">Helix-turn-helix domain-containing protein</fullName>
    </submittedName>
</protein>
<dbReference type="EMBL" id="BAAAOS010000005">
    <property type="protein sequence ID" value="GAA1553131.1"/>
    <property type="molecule type" value="Genomic_DNA"/>
</dbReference>
<name>A0ABN2C5M2_9ACTN</name>
<evidence type="ECO:0000313" key="2">
    <source>
        <dbReference type="Proteomes" id="UP001500393"/>
    </source>
</evidence>
<dbReference type="InterPro" id="IPR011991">
    <property type="entry name" value="ArsR-like_HTH"/>
</dbReference>
<dbReference type="SUPFAM" id="SSF46785">
    <property type="entry name" value="Winged helix' DNA-binding domain"/>
    <property type="match status" value="1"/>
</dbReference>
<dbReference type="InterPro" id="IPR036388">
    <property type="entry name" value="WH-like_DNA-bd_sf"/>
</dbReference>
<dbReference type="Proteomes" id="UP001500393">
    <property type="component" value="Unassembled WGS sequence"/>
</dbReference>
<accession>A0ABN2C5M2</accession>
<reference evidence="1 2" key="1">
    <citation type="journal article" date="2019" name="Int. J. Syst. Evol. Microbiol.">
        <title>The Global Catalogue of Microorganisms (GCM) 10K type strain sequencing project: providing services to taxonomists for standard genome sequencing and annotation.</title>
        <authorList>
            <consortium name="The Broad Institute Genomics Platform"/>
            <consortium name="The Broad Institute Genome Sequencing Center for Infectious Disease"/>
            <person name="Wu L."/>
            <person name="Ma J."/>
        </authorList>
    </citation>
    <scope>NUCLEOTIDE SEQUENCE [LARGE SCALE GENOMIC DNA]</scope>
    <source>
        <strain evidence="1 2">JCM 14969</strain>
    </source>
</reference>
<gene>
    <name evidence="1" type="ORF">GCM10009789_03320</name>
</gene>
<sequence length="242" mass="26005">MGLGFRVDPVDDTREARILAVAALEEPTRRRLYDHVVRQAGPVTRDEAATSLGLPRSTAAFHLDRLADEGLLEVVFERLTGRSGPGAGRPSKLYRRSSRHVGVSLPEHRYDLAGSLLAAAIEDAESSGESPRAALDRRARQVGTELAAAIGDAAGETAGPAAMMHLLEEQGFEPRAEANAIVLGNCPFHALAQQHTDLVCEMNLCLLEGLLDGLGDTQLQAHLQPQPDHCCVRLEPAARQDS</sequence>
<proteinExistence type="predicted"/>
<dbReference type="Gene3D" id="1.10.10.10">
    <property type="entry name" value="Winged helix-like DNA-binding domain superfamily/Winged helix DNA-binding domain"/>
    <property type="match status" value="1"/>
</dbReference>
<comment type="caution">
    <text evidence="1">The sequence shown here is derived from an EMBL/GenBank/DDBJ whole genome shotgun (WGS) entry which is preliminary data.</text>
</comment>